<comment type="function">
    <text evidence="6">UDP-glucosyltransferase catalyzing in planta synthesis of cyanogenic glucosides. Able to glucosylate acetone cyanohydrin and 2-hydroxy-2-methylbutyronitrile, forming linamarin and lotaustralin. Also accepts, to some extent, a wide range of potential acceptor substrates, including simple alcohols, flavonoids, isoflavonoids and other hydroxynitriles such as p-hydroxymandelonitrile, mandelonitrile, (E)-4-hydroxy-2-methylbut-2-enenitrile and (E)- 2-(hydroxymethyl)but-2-enenitrile.</text>
</comment>
<evidence type="ECO:0000259" key="8">
    <source>
        <dbReference type="Pfam" id="PF26168"/>
    </source>
</evidence>
<evidence type="ECO:0000256" key="2">
    <source>
        <dbReference type="ARBA" id="ARBA00022676"/>
    </source>
</evidence>
<dbReference type="GO" id="GO:0006952">
    <property type="term" value="P:defense response"/>
    <property type="evidence" value="ECO:0007669"/>
    <property type="project" value="UniProtKB-KW"/>
</dbReference>
<keyword evidence="3 9" id="KW-0808">Transferase</keyword>
<dbReference type="EC" id="2.4.1.63" evidence="7"/>
<dbReference type="GO" id="GO:0050057">
    <property type="term" value="F:linamarin synthase activity"/>
    <property type="evidence" value="ECO:0007669"/>
    <property type="project" value="UniProtKB-EC"/>
</dbReference>
<dbReference type="Gene3D" id="3.40.50.2000">
    <property type="entry name" value="Glycogen Phosphorylase B"/>
    <property type="match status" value="2"/>
</dbReference>
<dbReference type="InterPro" id="IPR058980">
    <property type="entry name" value="Glyco_transf_N"/>
</dbReference>
<evidence type="ECO:0000256" key="7">
    <source>
        <dbReference type="ARBA" id="ARBA00066524"/>
    </source>
</evidence>
<dbReference type="FunFam" id="3.40.50.2000:FF:000055">
    <property type="entry name" value="Glycosyltransferase"/>
    <property type="match status" value="1"/>
</dbReference>
<keyword evidence="2" id="KW-0328">Glycosyltransferase</keyword>
<dbReference type="PANTHER" id="PTHR11926:SF1188">
    <property type="entry name" value="FAMILY PROTEIN, PUTATIVE-RELATED"/>
    <property type="match status" value="1"/>
</dbReference>
<organism evidence="9">
    <name type="scientific">Linum usitatissimum</name>
    <name type="common">Flax</name>
    <name type="synonym">Linum humile</name>
    <dbReference type="NCBI Taxonomy" id="4006"/>
    <lineage>
        <taxon>Eukaryota</taxon>
        <taxon>Viridiplantae</taxon>
        <taxon>Streptophyta</taxon>
        <taxon>Embryophyta</taxon>
        <taxon>Tracheophyta</taxon>
        <taxon>Spermatophyta</taxon>
        <taxon>Magnoliopsida</taxon>
        <taxon>eudicotyledons</taxon>
        <taxon>Gunneridae</taxon>
        <taxon>Pentapetalae</taxon>
        <taxon>rosids</taxon>
        <taxon>fabids</taxon>
        <taxon>Malpighiales</taxon>
        <taxon>Linaceae</taxon>
        <taxon>Linum</taxon>
    </lineage>
</organism>
<comment type="similarity">
    <text evidence="1">Belongs to the UDP-glycosyltransferase family.</text>
</comment>
<dbReference type="Pfam" id="PF00201">
    <property type="entry name" value="UDPGT"/>
    <property type="match status" value="1"/>
</dbReference>
<evidence type="ECO:0000256" key="1">
    <source>
        <dbReference type="ARBA" id="ARBA00009995"/>
    </source>
</evidence>
<dbReference type="InterPro" id="IPR002213">
    <property type="entry name" value="UDP_glucos_trans"/>
</dbReference>
<sequence length="501" mass="55642">MGSHGGANTKRHVVCIPYPAQGHLNPMMKLAKLLHSLGGFHISYVNTDYNHRRLLKSRGAAALDGLPDFRFHSIPDGLPPSELEDATQDIPALCESTKNTCTVPFRDLLLNLNASADDDTPPVSYVISDACMSFTLDAAEELGIPEVVFWTPSACGVLGYANYRRLAEEGLVPLKDEKDLTNGYLNTPVDWIPAMQGIQLKNFPNFIRTTNANDTMFNFLRREIDRTSRVSAVIINTFHHLEQPVLDSLSAIFPPIYPIGPLTLMLDQIITPIPNPNSNNNNLNSISSSLWKEEPECLQWLNTKEPNSVVYVNFGSITVVTRQHMVEFAWGLANSKKTFLWIIRPDLVRGESALLPEEFAAETRDRGMLASWCPQEEVLKHPAIGGFLSHMGWNSTLDSLCNGVPMVCWPFFAEQQTNCWFACGVWGIGMEIDSNVKRGEVEELVRELMEGGKGKEMKLKAEEWKKLAAAAAQPGGSSRRSFDELVELLQGRGGSKLAVEE</sequence>
<evidence type="ECO:0000256" key="5">
    <source>
        <dbReference type="ARBA" id="ARBA00052877"/>
    </source>
</evidence>
<dbReference type="GO" id="GO:0080044">
    <property type="term" value="F:quercetin 7-O-glucosyltransferase activity"/>
    <property type="evidence" value="ECO:0007669"/>
    <property type="project" value="TreeGrafter"/>
</dbReference>
<gene>
    <name evidence="9" type="primary">UGT85A25</name>
</gene>
<reference evidence="9" key="1">
    <citation type="journal article" date="2012" name="BMC Genomics">
        <title>Phylogenomic analysis of UDP glycosyltransferase 1 multigene family in Linum usitatissimum identified genes with varied expression patterns.</title>
        <authorList>
            <person name="Barvkar V.T."/>
            <person name="Pardeshi V.C."/>
            <person name="Kale S.M."/>
            <person name="Kadoo N.Y."/>
            <person name="Gupta V.S."/>
        </authorList>
    </citation>
    <scope>NUCLEOTIDE SEQUENCE</scope>
</reference>
<keyword evidence="4" id="KW-0611">Plant defense</keyword>
<dbReference type="SUPFAM" id="SSF53756">
    <property type="entry name" value="UDP-Glycosyltransferase/glycogen phosphorylase"/>
    <property type="match status" value="1"/>
</dbReference>
<accession>I2BH97</accession>
<dbReference type="AlphaFoldDB" id="I2BH97"/>
<evidence type="ECO:0000256" key="4">
    <source>
        <dbReference type="ARBA" id="ARBA00022821"/>
    </source>
</evidence>
<dbReference type="CDD" id="cd03784">
    <property type="entry name" value="GT1_Gtf-like"/>
    <property type="match status" value="1"/>
</dbReference>
<dbReference type="GO" id="GO:0080043">
    <property type="term" value="F:quercetin 3-O-glucosyltransferase activity"/>
    <property type="evidence" value="ECO:0007669"/>
    <property type="project" value="TreeGrafter"/>
</dbReference>
<dbReference type="EMBL" id="JN088366">
    <property type="protein sequence ID" value="AFJ52993.1"/>
    <property type="molecule type" value="Genomic_DNA"/>
</dbReference>
<protein>
    <recommendedName>
        <fullName evidence="7">linamarin synthase</fullName>
        <ecNumber evidence="7">2.4.1.63</ecNumber>
    </recommendedName>
</protein>
<feature type="domain" description="Glycosyltransferase N-terminal" evidence="8">
    <location>
        <begin position="13"/>
        <end position="141"/>
    </location>
</feature>
<evidence type="ECO:0000256" key="6">
    <source>
        <dbReference type="ARBA" id="ARBA00056778"/>
    </source>
</evidence>
<dbReference type="FunFam" id="3.40.50.2000:FF:000027">
    <property type="entry name" value="Glycosyltransferase"/>
    <property type="match status" value="1"/>
</dbReference>
<dbReference type="PANTHER" id="PTHR11926">
    <property type="entry name" value="GLUCOSYL/GLUCURONOSYL TRANSFERASES"/>
    <property type="match status" value="1"/>
</dbReference>
<evidence type="ECO:0000313" key="9">
    <source>
        <dbReference type="EMBL" id="AFJ52993.1"/>
    </source>
</evidence>
<evidence type="ECO:0000256" key="3">
    <source>
        <dbReference type="ARBA" id="ARBA00022679"/>
    </source>
</evidence>
<proteinExistence type="inferred from homology"/>
<dbReference type="Pfam" id="PF26168">
    <property type="entry name" value="Glyco_transf_N"/>
    <property type="match status" value="1"/>
</dbReference>
<comment type="catalytic activity">
    <reaction evidence="5">
        <text>2-hydroxy-2-methylpropanenitrile + UDP-alpha-D-glucose = linamarin + UDP + H(+)</text>
        <dbReference type="Rhea" id="RHEA:20009"/>
        <dbReference type="ChEBI" id="CHEBI:15348"/>
        <dbReference type="ChEBI" id="CHEBI:15378"/>
        <dbReference type="ChEBI" id="CHEBI:16441"/>
        <dbReference type="ChEBI" id="CHEBI:58223"/>
        <dbReference type="ChEBI" id="CHEBI:58885"/>
        <dbReference type="EC" id="2.4.1.63"/>
    </reaction>
</comment>
<name>I2BH97_LINUS</name>